<evidence type="ECO:0000256" key="9">
    <source>
        <dbReference type="ARBA" id="ARBA00023160"/>
    </source>
</evidence>
<dbReference type="AlphaFoldDB" id="A0A382TK78"/>
<evidence type="ECO:0000259" key="11">
    <source>
        <dbReference type="PROSITE" id="PS50989"/>
    </source>
</evidence>
<dbReference type="PANTHER" id="PTHR42853">
    <property type="entry name" value="ACETYL-COENZYME A CARBOXYLASE CARBOXYL TRANSFERASE SUBUNIT ALPHA"/>
    <property type="match status" value="1"/>
</dbReference>
<dbReference type="GO" id="GO:0006633">
    <property type="term" value="P:fatty acid biosynthetic process"/>
    <property type="evidence" value="ECO:0007669"/>
    <property type="project" value="UniProtKB-KW"/>
</dbReference>
<dbReference type="GO" id="GO:0003989">
    <property type="term" value="F:acetyl-CoA carboxylase activity"/>
    <property type="evidence" value="ECO:0007669"/>
    <property type="project" value="InterPro"/>
</dbReference>
<dbReference type="GO" id="GO:0005524">
    <property type="term" value="F:ATP binding"/>
    <property type="evidence" value="ECO:0007669"/>
    <property type="project" value="UniProtKB-KW"/>
</dbReference>
<dbReference type="Pfam" id="PF03255">
    <property type="entry name" value="ACCA"/>
    <property type="match status" value="1"/>
</dbReference>
<dbReference type="GO" id="GO:2001295">
    <property type="term" value="P:malonyl-CoA biosynthetic process"/>
    <property type="evidence" value="ECO:0007669"/>
    <property type="project" value="UniProtKB-UniPathway"/>
</dbReference>
<dbReference type="Gene3D" id="3.90.226.10">
    <property type="entry name" value="2-enoyl-CoA Hydratase, Chain A, domain 1"/>
    <property type="match status" value="1"/>
</dbReference>
<keyword evidence="8" id="KW-0443">Lipid metabolism</keyword>
<keyword evidence="6" id="KW-0276">Fatty acid metabolism</keyword>
<evidence type="ECO:0000256" key="10">
    <source>
        <dbReference type="ARBA" id="ARBA00049152"/>
    </source>
</evidence>
<protein>
    <recommendedName>
        <fullName evidence="2">acetyl-CoA carboxytransferase</fullName>
        <ecNumber evidence="2">2.1.3.15</ecNumber>
    </recommendedName>
</protein>
<dbReference type="GO" id="GO:0009317">
    <property type="term" value="C:acetyl-CoA carboxylase complex"/>
    <property type="evidence" value="ECO:0007669"/>
    <property type="project" value="InterPro"/>
</dbReference>
<evidence type="ECO:0000313" key="12">
    <source>
        <dbReference type="EMBL" id="SVD22519.1"/>
    </source>
</evidence>
<evidence type="ECO:0000256" key="1">
    <source>
        <dbReference type="ARBA" id="ARBA00004956"/>
    </source>
</evidence>
<dbReference type="GO" id="GO:0016743">
    <property type="term" value="F:carboxyl- or carbamoyltransferase activity"/>
    <property type="evidence" value="ECO:0007669"/>
    <property type="project" value="InterPro"/>
</dbReference>
<dbReference type="PROSITE" id="PS50989">
    <property type="entry name" value="COA_CT_CTER"/>
    <property type="match status" value="1"/>
</dbReference>
<dbReference type="InterPro" id="IPR029045">
    <property type="entry name" value="ClpP/crotonase-like_dom_sf"/>
</dbReference>
<evidence type="ECO:0000256" key="6">
    <source>
        <dbReference type="ARBA" id="ARBA00022832"/>
    </source>
</evidence>
<dbReference type="PANTHER" id="PTHR42853:SF3">
    <property type="entry name" value="ACETYL-COENZYME A CARBOXYLASE CARBOXYL TRANSFERASE SUBUNIT ALPHA, CHLOROPLASTIC"/>
    <property type="match status" value="1"/>
</dbReference>
<evidence type="ECO:0000256" key="4">
    <source>
        <dbReference type="ARBA" id="ARBA00022679"/>
    </source>
</evidence>
<sequence length="202" mass="22807">MEKKDHSLDFEKPLRALEKQLEDLLKTSKESDLDVSKEVRAIEEKIERTKRETYSDLTPWQKVQLSRHPNRPYALDYVERLFEDFQELHGDRAFRDDAALVGGPACFEGESVMVLGQQKGRDTEENLKRNFGCPNPEGYRKALRLMKMAEKFAIPVVALVDTPGAYPGVGAEERHVAEAIAVNIREMAGLRVPVVAIVIGEG</sequence>
<keyword evidence="3" id="KW-0444">Lipid biosynthesis</keyword>
<name>A0A382TK78_9ZZZZ</name>
<keyword evidence="9" id="KW-0275">Fatty acid biosynthesis</keyword>
<accession>A0A382TK78</accession>
<gene>
    <name evidence="12" type="ORF">METZ01_LOCUS375373</name>
</gene>
<reference evidence="12" key="1">
    <citation type="submission" date="2018-05" db="EMBL/GenBank/DDBJ databases">
        <authorList>
            <person name="Lanie J.A."/>
            <person name="Ng W.-L."/>
            <person name="Kazmierczak K.M."/>
            <person name="Andrzejewski T.M."/>
            <person name="Davidsen T.M."/>
            <person name="Wayne K.J."/>
            <person name="Tettelin H."/>
            <person name="Glass J.I."/>
            <person name="Rusch D."/>
            <person name="Podicherti R."/>
            <person name="Tsui H.-C.T."/>
            <person name="Winkler M.E."/>
        </authorList>
    </citation>
    <scope>NUCLEOTIDE SEQUENCE</scope>
</reference>
<dbReference type="EC" id="2.1.3.15" evidence="2"/>
<evidence type="ECO:0000256" key="7">
    <source>
        <dbReference type="ARBA" id="ARBA00022840"/>
    </source>
</evidence>
<dbReference type="UniPathway" id="UPA00655">
    <property type="reaction ID" value="UER00711"/>
</dbReference>
<dbReference type="PRINTS" id="PR01069">
    <property type="entry name" value="ACCCTRFRASEA"/>
</dbReference>
<evidence type="ECO:0000256" key="8">
    <source>
        <dbReference type="ARBA" id="ARBA00023098"/>
    </source>
</evidence>
<organism evidence="12">
    <name type="scientific">marine metagenome</name>
    <dbReference type="NCBI Taxonomy" id="408172"/>
    <lineage>
        <taxon>unclassified sequences</taxon>
        <taxon>metagenomes</taxon>
        <taxon>ecological metagenomes</taxon>
    </lineage>
</organism>
<dbReference type="InterPro" id="IPR001095">
    <property type="entry name" value="Acetyl_CoA_COase_a_su"/>
</dbReference>
<evidence type="ECO:0000256" key="5">
    <source>
        <dbReference type="ARBA" id="ARBA00022741"/>
    </source>
</evidence>
<keyword evidence="7" id="KW-0067">ATP-binding</keyword>
<proteinExistence type="predicted"/>
<comment type="pathway">
    <text evidence="1">Lipid metabolism; malonyl-CoA biosynthesis; malonyl-CoA from acetyl-CoA: step 1/1.</text>
</comment>
<keyword evidence="4" id="KW-0808">Transferase</keyword>
<feature type="non-terminal residue" evidence="12">
    <location>
        <position position="202"/>
    </location>
</feature>
<dbReference type="SUPFAM" id="SSF52096">
    <property type="entry name" value="ClpP/crotonase"/>
    <property type="match status" value="1"/>
</dbReference>
<dbReference type="InterPro" id="IPR011763">
    <property type="entry name" value="COA_CT_C"/>
</dbReference>
<evidence type="ECO:0000256" key="2">
    <source>
        <dbReference type="ARBA" id="ARBA00011883"/>
    </source>
</evidence>
<dbReference type="EMBL" id="UINC01137274">
    <property type="protein sequence ID" value="SVD22519.1"/>
    <property type="molecule type" value="Genomic_DNA"/>
</dbReference>
<feature type="domain" description="CoA carboxyltransferase C-terminal" evidence="11">
    <location>
        <begin position="41"/>
        <end position="202"/>
    </location>
</feature>
<keyword evidence="5" id="KW-0547">Nucleotide-binding</keyword>
<comment type="catalytic activity">
    <reaction evidence="10">
        <text>N(6)-carboxybiotinyl-L-lysyl-[protein] + acetyl-CoA = N(6)-biotinyl-L-lysyl-[protein] + malonyl-CoA</text>
        <dbReference type="Rhea" id="RHEA:54728"/>
        <dbReference type="Rhea" id="RHEA-COMP:10505"/>
        <dbReference type="Rhea" id="RHEA-COMP:10506"/>
        <dbReference type="ChEBI" id="CHEBI:57288"/>
        <dbReference type="ChEBI" id="CHEBI:57384"/>
        <dbReference type="ChEBI" id="CHEBI:83144"/>
        <dbReference type="ChEBI" id="CHEBI:83145"/>
        <dbReference type="EC" id="2.1.3.15"/>
    </reaction>
</comment>
<evidence type="ECO:0000256" key="3">
    <source>
        <dbReference type="ARBA" id="ARBA00022516"/>
    </source>
</evidence>